<feature type="region of interest" description="Disordered" evidence="3">
    <location>
        <begin position="134"/>
        <end position="159"/>
    </location>
</feature>
<organism evidence="5 6">
    <name type="scientific">Phycicoccus sonneratiae</name>
    <dbReference type="NCBI Taxonomy" id="2807628"/>
    <lineage>
        <taxon>Bacteria</taxon>
        <taxon>Bacillati</taxon>
        <taxon>Actinomycetota</taxon>
        <taxon>Actinomycetes</taxon>
        <taxon>Micrococcales</taxon>
        <taxon>Intrasporangiaceae</taxon>
        <taxon>Phycicoccus</taxon>
    </lineage>
</organism>
<evidence type="ECO:0000256" key="1">
    <source>
        <dbReference type="ARBA" id="ARBA00022679"/>
    </source>
</evidence>
<dbReference type="Proteomes" id="UP001430172">
    <property type="component" value="Unassembled WGS sequence"/>
</dbReference>
<comment type="caution">
    <text evidence="5">The sequence shown here is derived from an EMBL/GenBank/DDBJ whole genome shotgun (WGS) entry which is preliminary data.</text>
</comment>
<feature type="domain" description="N-acetyltransferase" evidence="4">
    <location>
        <begin position="6"/>
        <end position="152"/>
    </location>
</feature>
<dbReference type="RefSeq" id="WP_204130225.1">
    <property type="nucleotide sequence ID" value="NZ_JAFDVD010000006.1"/>
</dbReference>
<evidence type="ECO:0000313" key="6">
    <source>
        <dbReference type="Proteomes" id="UP001430172"/>
    </source>
</evidence>
<keyword evidence="1" id="KW-0808">Transferase</keyword>
<dbReference type="EMBL" id="JAFDVD010000006">
    <property type="protein sequence ID" value="MBM6399735.1"/>
    <property type="molecule type" value="Genomic_DNA"/>
</dbReference>
<protein>
    <submittedName>
        <fullName evidence="5">GNAT family N-acetyltransferase</fullName>
    </submittedName>
</protein>
<dbReference type="Pfam" id="PF13508">
    <property type="entry name" value="Acetyltransf_7"/>
    <property type="match status" value="1"/>
</dbReference>
<reference evidence="5" key="1">
    <citation type="submission" date="2021-02" db="EMBL/GenBank/DDBJ databases">
        <title>Phycicoccus sp. MQZ13P-5T, whole genome shotgun sequence.</title>
        <authorList>
            <person name="Tuo L."/>
        </authorList>
    </citation>
    <scope>NUCLEOTIDE SEQUENCE</scope>
    <source>
        <strain evidence="5">MQZ13P-5</strain>
    </source>
</reference>
<keyword evidence="2" id="KW-0012">Acyltransferase</keyword>
<dbReference type="SUPFAM" id="SSF55729">
    <property type="entry name" value="Acyl-CoA N-acyltransferases (Nat)"/>
    <property type="match status" value="1"/>
</dbReference>
<dbReference type="PANTHER" id="PTHR43877">
    <property type="entry name" value="AMINOALKYLPHOSPHONATE N-ACETYLTRANSFERASE-RELATED-RELATED"/>
    <property type="match status" value="1"/>
</dbReference>
<accession>A0ABS2CIX2</accession>
<evidence type="ECO:0000256" key="3">
    <source>
        <dbReference type="SAM" id="MobiDB-lite"/>
    </source>
</evidence>
<evidence type="ECO:0000256" key="2">
    <source>
        <dbReference type="ARBA" id="ARBA00023315"/>
    </source>
</evidence>
<dbReference type="InterPro" id="IPR000182">
    <property type="entry name" value="GNAT_dom"/>
</dbReference>
<dbReference type="PANTHER" id="PTHR43877:SF2">
    <property type="entry name" value="AMINOALKYLPHOSPHONATE N-ACETYLTRANSFERASE-RELATED"/>
    <property type="match status" value="1"/>
</dbReference>
<dbReference type="Gene3D" id="3.40.630.30">
    <property type="match status" value="1"/>
</dbReference>
<evidence type="ECO:0000259" key="4">
    <source>
        <dbReference type="PROSITE" id="PS51186"/>
    </source>
</evidence>
<dbReference type="PROSITE" id="PS51186">
    <property type="entry name" value="GNAT"/>
    <property type="match status" value="1"/>
</dbReference>
<dbReference type="InterPro" id="IPR050832">
    <property type="entry name" value="Bact_Acetyltransf"/>
</dbReference>
<dbReference type="InterPro" id="IPR016181">
    <property type="entry name" value="Acyl_CoA_acyltransferase"/>
</dbReference>
<name>A0ABS2CIX2_9MICO</name>
<gene>
    <name evidence="5" type="ORF">JQN70_04985</name>
</gene>
<keyword evidence="6" id="KW-1185">Reference proteome</keyword>
<sequence>MPDSAVVLRPAVDADVPALADLFLAVRADSVPGIPPLAHPPETVAPFLARVVASDTVWVAEENGLPVGFLALGRGGEVEHLYVRSGATGRGTGAALLALARAAHPEGLALWTFAANAGARRFYAREGFVEVGGTDGDNEEGAPDIRMEWRPLSAGGSPR</sequence>
<proteinExistence type="predicted"/>
<evidence type="ECO:0000313" key="5">
    <source>
        <dbReference type="EMBL" id="MBM6399735.1"/>
    </source>
</evidence>